<dbReference type="STRING" id="1834191.A5886_002781"/>
<keyword evidence="3" id="KW-1185">Reference proteome</keyword>
<gene>
    <name evidence="2" type="ORF">A5886_002781</name>
</gene>
<evidence type="ECO:0000313" key="3">
    <source>
        <dbReference type="Proteomes" id="UP000195043"/>
    </source>
</evidence>
<evidence type="ECO:0000313" key="2">
    <source>
        <dbReference type="EMBL" id="OTN77681.1"/>
    </source>
</evidence>
<evidence type="ECO:0000259" key="1">
    <source>
        <dbReference type="Pfam" id="PF05043"/>
    </source>
</evidence>
<feature type="domain" description="Mga helix-turn-helix" evidence="1">
    <location>
        <begin position="70"/>
        <end position="149"/>
    </location>
</feature>
<dbReference type="Pfam" id="PF05043">
    <property type="entry name" value="Mga"/>
    <property type="match status" value="1"/>
</dbReference>
<name>A0A242AAD2_9ENTE</name>
<organism evidence="2 3">
    <name type="scientific">Candidatus Enterococcus testudinis</name>
    <dbReference type="NCBI Taxonomy" id="1834191"/>
    <lineage>
        <taxon>Bacteria</taxon>
        <taxon>Bacillati</taxon>
        <taxon>Bacillota</taxon>
        <taxon>Bacilli</taxon>
        <taxon>Lactobacillales</taxon>
        <taxon>Enterococcaceae</taxon>
        <taxon>Enterococcus</taxon>
    </lineage>
</organism>
<dbReference type="Proteomes" id="UP000195043">
    <property type="component" value="Unassembled WGS sequence"/>
</dbReference>
<comment type="caution">
    <text evidence="2">The sequence shown here is derived from an EMBL/GenBank/DDBJ whole genome shotgun (WGS) entry which is preliminary data.</text>
</comment>
<proteinExistence type="predicted"/>
<reference evidence="2 3" key="1">
    <citation type="submission" date="2017-05" db="EMBL/GenBank/DDBJ databases">
        <title>The Genome Sequence of Enterococcus sp. 8G7_MSG3316.</title>
        <authorList>
            <consortium name="The Broad Institute Genomics Platform"/>
            <consortium name="The Broad Institute Genomic Center for Infectious Diseases"/>
            <person name="Earl A."/>
            <person name="Manson A."/>
            <person name="Schwartman J."/>
            <person name="Gilmore M."/>
            <person name="Abouelleil A."/>
            <person name="Cao P."/>
            <person name="Chapman S."/>
            <person name="Cusick C."/>
            <person name="Shea T."/>
            <person name="Young S."/>
            <person name="Neafsey D."/>
            <person name="Nusbaum C."/>
            <person name="Birren B."/>
        </authorList>
    </citation>
    <scope>NUCLEOTIDE SEQUENCE [LARGE SCALE GENOMIC DNA]</scope>
    <source>
        <strain evidence="2 3">8G7_MSG3316</strain>
    </source>
</reference>
<sequence>MRMFELTAALLEENPLPIKKAADKQQISVRAIRRLIAGQLNEGALFNYQITTGKIKRVHGFGLFTGNQPEIIAALFDQSHNLSLLILCMKQPVLSFSLLSDTAYISATTLHRRFACFDQFLSPYSISIDRRTYPFVSGNERQIRFLLFKLTAFLLPALCDAPALLYQHFLDIHTLRQQVLYATATSITSGKISPDCYVPDYYLTNEAAYLFLWKQLLAQETFFVPAHEAILITKIAASFIQDSDAQLWANNLSQIYQIHLVCALLEGNIFVFQPVVLTFSDTTVQLIRSFLLQLPHYEKLLKKHPELPMLYECVWQKQSIFQPMFTIKNTPPDT</sequence>
<protein>
    <recommendedName>
        <fullName evidence="1">Mga helix-turn-helix domain-containing protein</fullName>
    </recommendedName>
</protein>
<dbReference type="InterPro" id="IPR007737">
    <property type="entry name" value="Mga_HTH"/>
</dbReference>
<dbReference type="AlphaFoldDB" id="A0A242AAD2"/>
<dbReference type="EMBL" id="NGKU01000001">
    <property type="protein sequence ID" value="OTN77681.1"/>
    <property type="molecule type" value="Genomic_DNA"/>
</dbReference>
<accession>A0A242AAD2</accession>